<feature type="compositionally biased region" description="Basic and acidic residues" evidence="2">
    <location>
        <begin position="162"/>
        <end position="176"/>
    </location>
</feature>
<name>A0A6G0WX50_9STRA</name>
<dbReference type="VEuPathDB" id="FungiDB:AeMF1_001082"/>
<comment type="caution">
    <text evidence="3">The sequence shown here is derived from an EMBL/GenBank/DDBJ whole genome shotgun (WGS) entry which is preliminary data.</text>
</comment>
<proteinExistence type="predicted"/>
<feature type="region of interest" description="Disordered" evidence="2">
    <location>
        <begin position="153"/>
        <end position="186"/>
    </location>
</feature>
<accession>A0A6G0WX50</accession>
<feature type="region of interest" description="Disordered" evidence="2">
    <location>
        <begin position="1"/>
        <end position="57"/>
    </location>
</feature>
<keyword evidence="1" id="KW-0175">Coiled coil</keyword>
<evidence type="ECO:0000256" key="1">
    <source>
        <dbReference type="SAM" id="Coils"/>
    </source>
</evidence>
<feature type="region of interest" description="Disordered" evidence="2">
    <location>
        <begin position="203"/>
        <end position="222"/>
    </location>
</feature>
<feature type="compositionally biased region" description="Basic and acidic residues" evidence="2">
    <location>
        <begin position="38"/>
        <end position="53"/>
    </location>
</feature>
<protein>
    <submittedName>
        <fullName evidence="3">Uncharacterized protein</fullName>
    </submittedName>
</protein>
<dbReference type="EMBL" id="VJMJ01000137">
    <property type="protein sequence ID" value="KAF0732139.1"/>
    <property type="molecule type" value="Genomic_DNA"/>
</dbReference>
<feature type="compositionally biased region" description="Polar residues" evidence="2">
    <location>
        <begin position="353"/>
        <end position="362"/>
    </location>
</feature>
<organism evidence="3 4">
    <name type="scientific">Aphanomyces euteiches</name>
    <dbReference type="NCBI Taxonomy" id="100861"/>
    <lineage>
        <taxon>Eukaryota</taxon>
        <taxon>Sar</taxon>
        <taxon>Stramenopiles</taxon>
        <taxon>Oomycota</taxon>
        <taxon>Saprolegniomycetes</taxon>
        <taxon>Saprolegniales</taxon>
        <taxon>Verrucalvaceae</taxon>
        <taxon>Aphanomyces</taxon>
    </lineage>
</organism>
<evidence type="ECO:0000313" key="3">
    <source>
        <dbReference type="EMBL" id="KAF0732139.1"/>
    </source>
</evidence>
<feature type="region of interest" description="Disordered" evidence="2">
    <location>
        <begin position="352"/>
        <end position="429"/>
    </location>
</feature>
<keyword evidence="4" id="KW-1185">Reference proteome</keyword>
<evidence type="ECO:0000256" key="2">
    <source>
        <dbReference type="SAM" id="MobiDB-lite"/>
    </source>
</evidence>
<feature type="compositionally biased region" description="Polar residues" evidence="2">
    <location>
        <begin position="382"/>
        <end position="401"/>
    </location>
</feature>
<sequence>MYSLQVKARRSSSKSSDSGGSGQSIRVDGRSAQSPSSHIDEDMRLDEYHDDGRPLTPQSWVQKIGSAMFHKIKIAPSTETPVVIKDPSSSFTTTPATNSQRPAKFALNLESEETRIAIAPADDREDPKPVLARTGSLSHQSLEFIKVYCSPKRQMPSPKIKPMREDTRRVPERDPEPENDDISPAKAAPVRHDVVPVLQSFFSRPKANPKAGKQGSGAASIDARIHRQEQYKRDLARQEQLRASGGHTFHPNEDLVVASKFEALRTHARSLKRQRIAQVKEAKHMLRERLEQDQQHILSLRREWESDFEDDIQALATAFAKCRPSDRPMTTAGLVVPEARTQVERDKVLHQLRAQTAPSQDPASGGRRTPPNRMPTPVIESRPTSSNESSTQEWLDQSQEVVVNDNHTDRDSSIEEDGIADRDNGDWAM</sequence>
<gene>
    <name evidence="3" type="ORF">Ae201684_010790</name>
</gene>
<evidence type="ECO:0000313" key="4">
    <source>
        <dbReference type="Proteomes" id="UP000481153"/>
    </source>
</evidence>
<dbReference type="AlphaFoldDB" id="A0A6G0WX50"/>
<feature type="coiled-coil region" evidence="1">
    <location>
        <begin position="276"/>
        <end position="303"/>
    </location>
</feature>
<feature type="region of interest" description="Disordered" evidence="2">
    <location>
        <begin position="82"/>
        <end position="101"/>
    </location>
</feature>
<feature type="compositionally biased region" description="Polar residues" evidence="2">
    <location>
        <begin position="87"/>
        <end position="101"/>
    </location>
</feature>
<dbReference type="Proteomes" id="UP000481153">
    <property type="component" value="Unassembled WGS sequence"/>
</dbReference>
<feature type="compositionally biased region" description="Basic and acidic residues" evidence="2">
    <location>
        <begin position="406"/>
        <end position="429"/>
    </location>
</feature>
<reference evidence="3 4" key="1">
    <citation type="submission" date="2019-07" db="EMBL/GenBank/DDBJ databases">
        <title>Genomics analysis of Aphanomyces spp. identifies a new class of oomycete effector associated with host adaptation.</title>
        <authorList>
            <person name="Gaulin E."/>
        </authorList>
    </citation>
    <scope>NUCLEOTIDE SEQUENCE [LARGE SCALE GENOMIC DNA]</scope>
    <source>
        <strain evidence="3 4">ATCC 201684</strain>
    </source>
</reference>